<feature type="transmembrane region" description="Helical" evidence="6">
    <location>
        <begin position="104"/>
        <end position="123"/>
    </location>
</feature>
<dbReference type="RefSeq" id="WP_192763239.1">
    <property type="nucleotide sequence ID" value="NZ_JADBDZ010000001.1"/>
</dbReference>
<keyword evidence="8" id="KW-1185">Reference proteome</keyword>
<evidence type="ECO:0000256" key="5">
    <source>
        <dbReference type="ARBA" id="ARBA00023136"/>
    </source>
</evidence>
<dbReference type="PANTHER" id="PTHR43124:SF3">
    <property type="entry name" value="CHLORAMPHENICOL EFFLUX PUMP RV0191"/>
    <property type="match status" value="1"/>
</dbReference>
<evidence type="ECO:0000256" key="1">
    <source>
        <dbReference type="ARBA" id="ARBA00004651"/>
    </source>
</evidence>
<evidence type="ECO:0000313" key="8">
    <source>
        <dbReference type="Proteomes" id="UP000627838"/>
    </source>
</evidence>
<dbReference type="Gene3D" id="1.20.1250.20">
    <property type="entry name" value="MFS general substrate transporter like domains"/>
    <property type="match status" value="1"/>
</dbReference>
<feature type="transmembrane region" description="Helical" evidence="6">
    <location>
        <begin position="129"/>
        <end position="152"/>
    </location>
</feature>
<evidence type="ECO:0000256" key="6">
    <source>
        <dbReference type="SAM" id="Phobius"/>
    </source>
</evidence>
<evidence type="ECO:0000313" key="7">
    <source>
        <dbReference type="EMBL" id="MBE1537343.1"/>
    </source>
</evidence>
<keyword evidence="5 6" id="KW-0472">Membrane</keyword>
<dbReference type="InterPro" id="IPR036259">
    <property type="entry name" value="MFS_trans_sf"/>
</dbReference>
<comment type="caution">
    <text evidence="7">The sequence shown here is derived from an EMBL/GenBank/DDBJ whole genome shotgun (WGS) entry which is preliminary data.</text>
</comment>
<organism evidence="7 8">
    <name type="scientific">Actinomadura algeriensis</name>
    <dbReference type="NCBI Taxonomy" id="1679523"/>
    <lineage>
        <taxon>Bacteria</taxon>
        <taxon>Bacillati</taxon>
        <taxon>Actinomycetota</taxon>
        <taxon>Actinomycetes</taxon>
        <taxon>Streptosporangiales</taxon>
        <taxon>Thermomonosporaceae</taxon>
        <taxon>Actinomadura</taxon>
    </lineage>
</organism>
<keyword evidence="4 6" id="KW-1133">Transmembrane helix</keyword>
<feature type="transmembrane region" description="Helical" evidence="6">
    <location>
        <begin position="47"/>
        <end position="67"/>
    </location>
</feature>
<keyword evidence="3 6" id="KW-0812">Transmembrane</keyword>
<dbReference type="PANTHER" id="PTHR43124">
    <property type="entry name" value="PURINE EFFLUX PUMP PBUE"/>
    <property type="match status" value="1"/>
</dbReference>
<evidence type="ECO:0000256" key="2">
    <source>
        <dbReference type="ARBA" id="ARBA00022475"/>
    </source>
</evidence>
<gene>
    <name evidence="7" type="ORF">H4W34_007176</name>
</gene>
<dbReference type="InterPro" id="IPR050189">
    <property type="entry name" value="MFS_Efflux_Transporters"/>
</dbReference>
<protein>
    <submittedName>
        <fullName evidence="7">MFS family arabinose efflux permease</fullName>
    </submittedName>
</protein>
<reference evidence="7 8" key="1">
    <citation type="submission" date="2020-10" db="EMBL/GenBank/DDBJ databases">
        <title>Sequencing the genomes of 1000 actinobacteria strains.</title>
        <authorList>
            <person name="Klenk H.-P."/>
        </authorList>
    </citation>
    <scope>NUCLEOTIDE SEQUENCE [LARGE SCALE GENOMIC DNA]</scope>
    <source>
        <strain evidence="7 8">DSM 46744</strain>
    </source>
</reference>
<feature type="transmembrane region" description="Helical" evidence="6">
    <location>
        <begin position="195"/>
        <end position="213"/>
    </location>
</feature>
<sequence>MPLVTRVAAAFANAGFWAVALVSLPAVPSARRELRVLRDRRVLLTNALVQGATFCTFTCLALPATRVTGLDEAWVPGVPALFGVGSLAGVTLGGRIADAHPTVLTFAGTGSLAAGWTALALAAGNPAVAGALVFVQGMLAFGTGPALIVRVLRAAAEAPTPAGGFATAAFNVGAVAGPWLGGVAIGAGLGFRSPVWVSVLLMCLAAGVLAAQVRTLRAVDPVNAGR</sequence>
<evidence type="ECO:0000256" key="3">
    <source>
        <dbReference type="ARBA" id="ARBA00022692"/>
    </source>
</evidence>
<feature type="transmembrane region" description="Helical" evidence="6">
    <location>
        <begin position="73"/>
        <end position="92"/>
    </location>
</feature>
<comment type="subcellular location">
    <subcellularLocation>
        <location evidence="1">Cell membrane</location>
        <topology evidence="1">Multi-pass membrane protein</topology>
    </subcellularLocation>
</comment>
<feature type="transmembrane region" description="Helical" evidence="6">
    <location>
        <begin position="6"/>
        <end position="27"/>
    </location>
</feature>
<feature type="transmembrane region" description="Helical" evidence="6">
    <location>
        <begin position="164"/>
        <end position="189"/>
    </location>
</feature>
<keyword evidence="2" id="KW-1003">Cell membrane</keyword>
<dbReference type="SUPFAM" id="SSF103473">
    <property type="entry name" value="MFS general substrate transporter"/>
    <property type="match status" value="1"/>
</dbReference>
<proteinExistence type="predicted"/>
<dbReference type="EMBL" id="JADBDZ010000001">
    <property type="protein sequence ID" value="MBE1537343.1"/>
    <property type="molecule type" value="Genomic_DNA"/>
</dbReference>
<name>A0ABR9K3T0_9ACTN</name>
<accession>A0ABR9K3T0</accession>
<evidence type="ECO:0000256" key="4">
    <source>
        <dbReference type="ARBA" id="ARBA00022989"/>
    </source>
</evidence>
<dbReference type="Proteomes" id="UP000627838">
    <property type="component" value="Unassembled WGS sequence"/>
</dbReference>